<dbReference type="Gene3D" id="1.10.10.1420">
    <property type="entry name" value="DNA replication factor Cdt1, C-terminal WH domain"/>
    <property type="match status" value="1"/>
</dbReference>
<dbReference type="Proteomes" id="UP001177003">
    <property type="component" value="Chromosome 9"/>
</dbReference>
<feature type="compositionally biased region" description="Basic and acidic residues" evidence="3">
    <location>
        <begin position="69"/>
        <end position="82"/>
    </location>
</feature>
<protein>
    <recommendedName>
        <fullName evidence="4">CDT1 Geminin-binding domain-containing protein</fullName>
    </recommendedName>
</protein>
<dbReference type="EMBL" id="OX465085">
    <property type="protein sequence ID" value="CAI9300686.1"/>
    <property type="molecule type" value="Genomic_DNA"/>
</dbReference>
<feature type="domain" description="CDT1 Geminin-binding" evidence="4">
    <location>
        <begin position="111"/>
        <end position="243"/>
    </location>
</feature>
<dbReference type="Pfam" id="PF16679">
    <property type="entry name" value="CDT1_C"/>
    <property type="match status" value="1"/>
</dbReference>
<evidence type="ECO:0000256" key="3">
    <source>
        <dbReference type="SAM" id="MobiDB-lite"/>
    </source>
</evidence>
<dbReference type="GO" id="GO:0030174">
    <property type="term" value="P:regulation of DNA-templated DNA replication initiation"/>
    <property type="evidence" value="ECO:0007669"/>
    <property type="project" value="InterPro"/>
</dbReference>
<organism evidence="5 6">
    <name type="scientific">Lactuca saligna</name>
    <name type="common">Willowleaf lettuce</name>
    <dbReference type="NCBI Taxonomy" id="75948"/>
    <lineage>
        <taxon>Eukaryota</taxon>
        <taxon>Viridiplantae</taxon>
        <taxon>Streptophyta</taxon>
        <taxon>Embryophyta</taxon>
        <taxon>Tracheophyta</taxon>
        <taxon>Spermatophyta</taxon>
        <taxon>Magnoliopsida</taxon>
        <taxon>eudicotyledons</taxon>
        <taxon>Gunneridae</taxon>
        <taxon>Pentapetalae</taxon>
        <taxon>asterids</taxon>
        <taxon>campanulids</taxon>
        <taxon>Asterales</taxon>
        <taxon>Asteraceae</taxon>
        <taxon>Cichorioideae</taxon>
        <taxon>Cichorieae</taxon>
        <taxon>Lactucinae</taxon>
        <taxon>Lactuca</taxon>
    </lineage>
</organism>
<feature type="compositionally biased region" description="Polar residues" evidence="3">
    <location>
        <begin position="371"/>
        <end position="380"/>
    </location>
</feature>
<name>A0AA36EKQ1_LACSI</name>
<comment type="similarity">
    <text evidence="1">Belongs to the Cdt1 family.</text>
</comment>
<dbReference type="InterPro" id="IPR045173">
    <property type="entry name" value="Cdt1"/>
</dbReference>
<evidence type="ECO:0000259" key="4">
    <source>
        <dbReference type="SMART" id="SM01075"/>
    </source>
</evidence>
<dbReference type="InterPro" id="IPR036390">
    <property type="entry name" value="WH_DNA-bd_sf"/>
</dbReference>
<dbReference type="PANTHER" id="PTHR28637:SF1">
    <property type="entry name" value="DNA REPLICATION FACTOR CDT1"/>
    <property type="match status" value="1"/>
</dbReference>
<dbReference type="PANTHER" id="PTHR28637">
    <property type="entry name" value="DNA REPLICATION FACTOR CDT1"/>
    <property type="match status" value="1"/>
</dbReference>
<dbReference type="GO" id="GO:0000278">
    <property type="term" value="P:mitotic cell cycle"/>
    <property type="evidence" value="ECO:0007669"/>
    <property type="project" value="TreeGrafter"/>
</dbReference>
<dbReference type="AlphaFoldDB" id="A0AA36EKQ1"/>
<dbReference type="InterPro" id="IPR014939">
    <property type="entry name" value="CDT1_Gemini-bd-like"/>
</dbReference>
<keyword evidence="2" id="KW-0131">Cell cycle</keyword>
<sequence>MDSAGASSSPFESFKSKKVLRSSVSKQHSADEACGTPDQSPWSSKTPEKPTHPPRRSLTRGQPLRSLRQVKEAAKQLRKSDLKSSVPFDPLESSDIPSETPITKPKTPKALPERFEILDKFFNSLQSSIRILHLKGSASTFTNISRAVESLTDRRFTHRHLAQLKFILPEGIEIKKILLRDDQTSCMKPDLDVTLNFSIVQDDEKLKSENKNIQMKKLFRSRLVSFHKSNPEGDEVPEEMLPEPFNQSNCVTSSNAMKKPNLSSVKVKDTVSQQQQKTVVASHMPQSFKRCFSKQVSDHSSTKIACVPIAPSPIKMCSKLPETPLKSFSKKGDDGTPAKLISTPMSATPAQAAYRPVRSIMTPDDDGYSVMSPTKSTPTKLTRRSGGRRSITFDTPVKNKTPPIKRASDDDDDDDDILSGDLFASIKEKERKAKEENDPAISHAKWRKQMIAGLPKLFDSLLFIFQKRSVITKQELIHTIISCRLEIVDRREVEEQLMLLQELAPEWIHQKMASSGDLLFCVNKISSPESIRTRLSEAI</sequence>
<feature type="region of interest" description="Disordered" evidence="3">
    <location>
        <begin position="358"/>
        <end position="416"/>
    </location>
</feature>
<dbReference type="InterPro" id="IPR038090">
    <property type="entry name" value="Cdt1_C_WH_dom_sf"/>
</dbReference>
<feature type="region of interest" description="Disordered" evidence="3">
    <location>
        <begin position="1"/>
        <end position="107"/>
    </location>
</feature>
<reference evidence="5" key="1">
    <citation type="submission" date="2023-04" db="EMBL/GenBank/DDBJ databases">
        <authorList>
            <person name="Vijverberg K."/>
            <person name="Xiong W."/>
            <person name="Schranz E."/>
        </authorList>
    </citation>
    <scope>NUCLEOTIDE SEQUENCE</scope>
</reference>
<evidence type="ECO:0000256" key="2">
    <source>
        <dbReference type="ARBA" id="ARBA00023306"/>
    </source>
</evidence>
<dbReference type="SMART" id="SM01075">
    <property type="entry name" value="CDT1"/>
    <property type="match status" value="1"/>
</dbReference>
<dbReference type="GO" id="GO:0003677">
    <property type="term" value="F:DNA binding"/>
    <property type="evidence" value="ECO:0007669"/>
    <property type="project" value="InterPro"/>
</dbReference>
<evidence type="ECO:0000313" key="6">
    <source>
        <dbReference type="Proteomes" id="UP001177003"/>
    </source>
</evidence>
<dbReference type="Pfam" id="PF08839">
    <property type="entry name" value="CDT1"/>
    <property type="match status" value="1"/>
</dbReference>
<dbReference type="GO" id="GO:0000076">
    <property type="term" value="P:DNA replication checkpoint signaling"/>
    <property type="evidence" value="ECO:0007669"/>
    <property type="project" value="TreeGrafter"/>
</dbReference>
<evidence type="ECO:0000313" key="5">
    <source>
        <dbReference type="EMBL" id="CAI9300686.1"/>
    </source>
</evidence>
<dbReference type="GO" id="GO:0070182">
    <property type="term" value="F:DNA polymerase binding"/>
    <property type="evidence" value="ECO:0007669"/>
    <property type="project" value="TreeGrafter"/>
</dbReference>
<dbReference type="SUPFAM" id="SSF46785">
    <property type="entry name" value="Winged helix' DNA-binding domain"/>
    <property type="match status" value="1"/>
</dbReference>
<gene>
    <name evidence="5" type="ORF">LSALG_LOCUS39305</name>
</gene>
<dbReference type="CDD" id="cd08674">
    <property type="entry name" value="Cdt1_m"/>
    <property type="match status" value="1"/>
</dbReference>
<dbReference type="InterPro" id="IPR032054">
    <property type="entry name" value="Cdt1_C"/>
</dbReference>
<evidence type="ECO:0000256" key="1">
    <source>
        <dbReference type="ARBA" id="ARBA00008356"/>
    </source>
</evidence>
<dbReference type="GO" id="GO:0071163">
    <property type="term" value="P:DNA replication preinitiation complex assembly"/>
    <property type="evidence" value="ECO:0007669"/>
    <property type="project" value="InterPro"/>
</dbReference>
<dbReference type="GO" id="GO:0005634">
    <property type="term" value="C:nucleus"/>
    <property type="evidence" value="ECO:0007669"/>
    <property type="project" value="TreeGrafter"/>
</dbReference>
<keyword evidence="6" id="KW-1185">Reference proteome</keyword>
<proteinExistence type="inferred from homology"/>
<accession>A0AA36EKQ1</accession>